<feature type="binding site" evidence="9">
    <location>
        <position position="34"/>
    </location>
    <ligand>
        <name>Zn(2+)</name>
        <dbReference type="ChEBI" id="CHEBI:29105"/>
        <label>1</label>
    </ligand>
</feature>
<dbReference type="GO" id="GO:0003899">
    <property type="term" value="F:DNA-directed RNA polymerase activity"/>
    <property type="evidence" value="ECO:0007669"/>
    <property type="project" value="InterPro"/>
</dbReference>
<feature type="binding site" evidence="9">
    <location>
        <position position="108"/>
    </location>
    <ligand>
        <name>Zn(2+)</name>
        <dbReference type="ChEBI" id="CHEBI:29105"/>
        <label>2</label>
    </ligand>
</feature>
<dbReference type="AlphaFoldDB" id="A0A6A6W6Q0"/>
<feature type="domain" description="TFIIS-type" evidence="12">
    <location>
        <begin position="74"/>
        <end position="116"/>
    </location>
</feature>
<evidence type="ECO:0000256" key="9">
    <source>
        <dbReference type="PIRSR" id="PIRSR005586-1"/>
    </source>
</evidence>
<dbReference type="SMART" id="SM00661">
    <property type="entry name" value="RPOL9"/>
    <property type="match status" value="1"/>
</dbReference>
<evidence type="ECO:0000256" key="2">
    <source>
        <dbReference type="ARBA" id="ARBA00022478"/>
    </source>
</evidence>
<feature type="binding site" evidence="9">
    <location>
        <position position="83"/>
    </location>
    <ligand>
        <name>Zn(2+)</name>
        <dbReference type="ChEBI" id="CHEBI:29105"/>
        <label>2</label>
    </ligand>
</feature>
<evidence type="ECO:0000259" key="12">
    <source>
        <dbReference type="PROSITE" id="PS51133"/>
    </source>
</evidence>
<dbReference type="CDD" id="cd10509">
    <property type="entry name" value="Zn-ribbon_RPC11"/>
    <property type="match status" value="1"/>
</dbReference>
<evidence type="ECO:0000256" key="10">
    <source>
        <dbReference type="PIRSR" id="PIRSR005586-2"/>
    </source>
</evidence>
<reference evidence="13" key="1">
    <citation type="journal article" date="2020" name="Stud. Mycol.">
        <title>101 Dothideomycetes genomes: a test case for predicting lifestyles and emergence of pathogens.</title>
        <authorList>
            <person name="Haridas S."/>
            <person name="Albert R."/>
            <person name="Binder M."/>
            <person name="Bloem J."/>
            <person name="Labutti K."/>
            <person name="Salamov A."/>
            <person name="Andreopoulos B."/>
            <person name="Baker S."/>
            <person name="Barry K."/>
            <person name="Bills G."/>
            <person name="Bluhm B."/>
            <person name="Cannon C."/>
            <person name="Castanera R."/>
            <person name="Culley D."/>
            <person name="Daum C."/>
            <person name="Ezra D."/>
            <person name="Gonzalez J."/>
            <person name="Henrissat B."/>
            <person name="Kuo A."/>
            <person name="Liang C."/>
            <person name="Lipzen A."/>
            <person name="Lutzoni F."/>
            <person name="Magnuson J."/>
            <person name="Mondo S."/>
            <person name="Nolan M."/>
            <person name="Ohm R."/>
            <person name="Pangilinan J."/>
            <person name="Park H.-J."/>
            <person name="Ramirez L."/>
            <person name="Alfaro M."/>
            <person name="Sun H."/>
            <person name="Tritt A."/>
            <person name="Yoshinaga Y."/>
            <person name="Zwiers L.-H."/>
            <person name="Turgeon B."/>
            <person name="Goodwin S."/>
            <person name="Spatafora J."/>
            <person name="Crous P."/>
            <person name="Grigoriev I."/>
        </authorList>
    </citation>
    <scope>NUCLEOTIDE SEQUENCE</scope>
    <source>
        <strain evidence="13">CBS 121739</strain>
    </source>
</reference>
<dbReference type="InterPro" id="IPR034014">
    <property type="entry name" value="Zn_ribbon_RPC11_C"/>
</dbReference>
<dbReference type="InterPro" id="IPR001529">
    <property type="entry name" value="Zn_ribbon_RPB9"/>
</dbReference>
<dbReference type="PIRSF" id="PIRSF005586">
    <property type="entry name" value="RNApol_RpoM"/>
    <property type="match status" value="1"/>
</dbReference>
<proteinExistence type="inferred from homology"/>
<dbReference type="InterPro" id="IPR012164">
    <property type="entry name" value="Rpa12/Rpb9/Rpc10/TFS"/>
</dbReference>
<dbReference type="PROSITE" id="PS51133">
    <property type="entry name" value="ZF_TFIIS_2"/>
    <property type="match status" value="1"/>
</dbReference>
<evidence type="ECO:0000313" key="14">
    <source>
        <dbReference type="Proteomes" id="UP000799437"/>
    </source>
</evidence>
<feature type="binding site" evidence="9">
    <location>
        <position position="5"/>
    </location>
    <ligand>
        <name>Zn(2+)</name>
        <dbReference type="ChEBI" id="CHEBI:29105"/>
        <label>1</label>
    </ligand>
</feature>
<dbReference type="SMART" id="SM00440">
    <property type="entry name" value="ZnF_C2C2"/>
    <property type="match status" value="1"/>
</dbReference>
<evidence type="ECO:0000256" key="6">
    <source>
        <dbReference type="ARBA" id="ARBA00023163"/>
    </source>
</evidence>
<keyword evidence="5 9" id="KW-0862">Zinc</keyword>
<dbReference type="SUPFAM" id="SSF57783">
    <property type="entry name" value="Zinc beta-ribbon"/>
    <property type="match status" value="1"/>
</dbReference>
<protein>
    <recommendedName>
        <fullName evidence="8">DNA-directed RNA polymerase subunit</fullName>
    </recommendedName>
</protein>
<dbReference type="Gene3D" id="2.20.25.10">
    <property type="match status" value="1"/>
</dbReference>
<keyword evidence="14" id="KW-1185">Reference proteome</keyword>
<dbReference type="PANTHER" id="PTHR11239:SF12">
    <property type="entry name" value="DNA-DIRECTED RNA POLYMERASE III SUBUNIT RPC10"/>
    <property type="match status" value="1"/>
</dbReference>
<comment type="subcellular location">
    <subcellularLocation>
        <location evidence="1 8">Nucleus</location>
    </subcellularLocation>
</comment>
<dbReference type="RefSeq" id="XP_033600330.1">
    <property type="nucleotide sequence ID" value="XM_033741137.1"/>
</dbReference>
<evidence type="ECO:0000256" key="4">
    <source>
        <dbReference type="ARBA" id="ARBA00022771"/>
    </source>
</evidence>
<comment type="function">
    <text evidence="8">DNA-dependent RNA polymerase catalyzes the transcription of DNA into RNA using the four ribonucleoside triphosphates as substrates.</text>
</comment>
<evidence type="ECO:0000256" key="5">
    <source>
        <dbReference type="ARBA" id="ARBA00022833"/>
    </source>
</evidence>
<dbReference type="GeneID" id="54482191"/>
<feature type="binding site" evidence="9">
    <location>
        <position position="37"/>
    </location>
    <ligand>
        <name>Zn(2+)</name>
        <dbReference type="ChEBI" id="CHEBI:29105"/>
        <label>1</label>
    </ligand>
</feature>
<keyword evidence="7 8" id="KW-0539">Nucleus</keyword>
<dbReference type="GO" id="GO:0005666">
    <property type="term" value="C:RNA polymerase III complex"/>
    <property type="evidence" value="ECO:0007669"/>
    <property type="project" value="TreeGrafter"/>
</dbReference>
<gene>
    <name evidence="13" type="ORF">EJ05DRAFT_370535</name>
</gene>
<feature type="binding site" evidence="9">
    <location>
        <position position="111"/>
    </location>
    <ligand>
        <name>Zn(2+)</name>
        <dbReference type="ChEBI" id="CHEBI:29105"/>
        <label>2</label>
    </ligand>
</feature>
<dbReference type="PANTHER" id="PTHR11239">
    <property type="entry name" value="DNA-DIRECTED RNA POLYMERASE"/>
    <property type="match status" value="1"/>
</dbReference>
<feature type="binding site" evidence="9">
    <location>
        <position position="78"/>
    </location>
    <ligand>
        <name>Zn(2+)</name>
        <dbReference type="ChEBI" id="CHEBI:29105"/>
        <label>2</label>
    </ligand>
</feature>
<dbReference type="InterPro" id="IPR001222">
    <property type="entry name" value="Znf_TFIIS"/>
</dbReference>
<dbReference type="GO" id="GO:0006386">
    <property type="term" value="P:termination of RNA polymerase III transcription"/>
    <property type="evidence" value="ECO:0007669"/>
    <property type="project" value="TreeGrafter"/>
</dbReference>
<dbReference type="GO" id="GO:0008270">
    <property type="term" value="F:zinc ion binding"/>
    <property type="evidence" value="ECO:0007669"/>
    <property type="project" value="UniProtKB-KW"/>
</dbReference>
<evidence type="ECO:0000256" key="1">
    <source>
        <dbReference type="ARBA" id="ARBA00004123"/>
    </source>
</evidence>
<organism evidence="13 14">
    <name type="scientific">Pseudovirgaria hyperparasitica</name>
    <dbReference type="NCBI Taxonomy" id="470096"/>
    <lineage>
        <taxon>Eukaryota</taxon>
        <taxon>Fungi</taxon>
        <taxon>Dikarya</taxon>
        <taxon>Ascomycota</taxon>
        <taxon>Pezizomycotina</taxon>
        <taxon>Dothideomycetes</taxon>
        <taxon>Dothideomycetes incertae sedis</taxon>
        <taxon>Acrospermales</taxon>
        <taxon>Acrospermaceae</taxon>
        <taxon>Pseudovirgaria</taxon>
    </lineage>
</organism>
<evidence type="ECO:0000256" key="3">
    <source>
        <dbReference type="ARBA" id="ARBA00022723"/>
    </source>
</evidence>
<evidence type="ECO:0000256" key="8">
    <source>
        <dbReference type="PIRNR" id="PIRNR005586"/>
    </source>
</evidence>
<comment type="similarity">
    <text evidence="8 11">Belongs to the archaeal rpoM/eukaryotic RPA12/RPB9/RPC11 RNA polymerase family.</text>
</comment>
<dbReference type="FunFam" id="2.20.25.10:FF:000005">
    <property type="entry name" value="DNA-directed RNA polymerase subunit"/>
    <property type="match status" value="1"/>
</dbReference>
<keyword evidence="4 10" id="KW-0863">Zinc-finger</keyword>
<feature type="zinc finger region" description="C4-type" evidence="10">
    <location>
        <begin position="5"/>
        <end position="37"/>
    </location>
</feature>
<keyword evidence="2 8" id="KW-0240">DNA-directed RNA polymerase</keyword>
<dbReference type="EMBL" id="ML996572">
    <property type="protein sequence ID" value="KAF2757879.1"/>
    <property type="molecule type" value="Genomic_DNA"/>
</dbReference>
<dbReference type="OrthoDB" id="282152at2759"/>
<feature type="binding site" evidence="9">
    <location>
        <position position="8"/>
    </location>
    <ligand>
        <name>Zn(2+)</name>
        <dbReference type="ChEBI" id="CHEBI:29105"/>
        <label>1</label>
    </ligand>
</feature>
<evidence type="ECO:0000256" key="7">
    <source>
        <dbReference type="ARBA" id="ARBA00023242"/>
    </source>
</evidence>
<dbReference type="Pfam" id="PF01096">
    <property type="entry name" value="Zn_ribbon_TFIIS"/>
    <property type="match status" value="1"/>
</dbReference>
<evidence type="ECO:0000313" key="13">
    <source>
        <dbReference type="EMBL" id="KAF2757879.1"/>
    </source>
</evidence>
<dbReference type="Proteomes" id="UP000799437">
    <property type="component" value="Unassembled WGS sequence"/>
</dbReference>
<keyword evidence="3 9" id="KW-0479">Metal-binding</keyword>
<dbReference type="GO" id="GO:0003676">
    <property type="term" value="F:nucleic acid binding"/>
    <property type="evidence" value="ECO:0007669"/>
    <property type="project" value="InterPro"/>
</dbReference>
<sequence>MLLFCPVCSNLLTVSKMPVNPLWPEESGKNRFECRTCPYMFMITQRMMERKPMKRKEVEDVLGGEDAWANVDKTDVQCPNDKCGNTQAFFYQLQIRSADEPMTSFYKCTSCARQWNE</sequence>
<keyword evidence="6 8" id="KW-0804">Transcription</keyword>
<name>A0A6A6W6Q0_9PEZI</name>
<evidence type="ECO:0000256" key="11">
    <source>
        <dbReference type="RuleBase" id="RU003474"/>
    </source>
</evidence>
<accession>A0A6A6W6Q0</accession>